<organism evidence="2 3">
    <name type="scientific">Candidatus Protofrankia datiscae</name>
    <dbReference type="NCBI Taxonomy" id="2716812"/>
    <lineage>
        <taxon>Bacteria</taxon>
        <taxon>Bacillati</taxon>
        <taxon>Actinomycetota</taxon>
        <taxon>Actinomycetes</taxon>
        <taxon>Frankiales</taxon>
        <taxon>Frankiaceae</taxon>
        <taxon>Protofrankia</taxon>
    </lineage>
</organism>
<gene>
    <name evidence="2" type="ordered locus">FsymDg_1308</name>
</gene>
<keyword evidence="3" id="KW-1185">Reference proteome</keyword>
<proteinExistence type="predicted"/>
<sequence>MGIPPTRSAGRPHPGPDPARQPYATASHPGGDPGAPPNARGPQAERPGRPPRASAQDDTISDGSGARWPGYGNILDGIDVI</sequence>
<accession>F8B155</accession>
<evidence type="ECO:0000313" key="3">
    <source>
        <dbReference type="Proteomes" id="UP000001549"/>
    </source>
</evidence>
<dbReference type="AlphaFoldDB" id="F8B155"/>
<evidence type="ECO:0000313" key="2">
    <source>
        <dbReference type="EMBL" id="AEH08791.1"/>
    </source>
</evidence>
<dbReference type="Proteomes" id="UP000001549">
    <property type="component" value="Chromosome"/>
</dbReference>
<protein>
    <submittedName>
        <fullName evidence="2">Uncharacterized protein</fullName>
    </submittedName>
</protein>
<reference evidence="2 3" key="1">
    <citation type="submission" date="2011-05" db="EMBL/GenBank/DDBJ databases">
        <title>Complete sequence of chromosome of Frankia symbiont of Datisca glomerata.</title>
        <authorList>
            <consortium name="US DOE Joint Genome Institute"/>
            <person name="Lucas S."/>
            <person name="Han J."/>
            <person name="Lapidus A."/>
            <person name="Cheng J.-F."/>
            <person name="Goodwin L."/>
            <person name="Pitluck S."/>
            <person name="Peters L."/>
            <person name="Mikhailova N."/>
            <person name="Chertkov O."/>
            <person name="Teshima H."/>
            <person name="Han C."/>
            <person name="Tapia R."/>
            <person name="Land M."/>
            <person name="Hauser L."/>
            <person name="Kyrpides N."/>
            <person name="Ivanova N."/>
            <person name="Pagani I."/>
            <person name="Berry A."/>
            <person name="Pawlowski K."/>
            <person name="Persson T."/>
            <person name="Vanden Heuvel B."/>
            <person name="Benson D."/>
            <person name="Woyke T."/>
        </authorList>
    </citation>
    <scope>NUCLEOTIDE SEQUENCE [LARGE SCALE GENOMIC DNA]</scope>
    <source>
        <strain evidence="3">4085684</strain>
    </source>
</reference>
<dbReference type="EMBL" id="CP002801">
    <property type="protein sequence ID" value="AEH08791.1"/>
    <property type="molecule type" value="Genomic_DNA"/>
</dbReference>
<dbReference type="STRING" id="656024.FsymDg_1308"/>
<evidence type="ECO:0000256" key="1">
    <source>
        <dbReference type="SAM" id="MobiDB-lite"/>
    </source>
</evidence>
<dbReference type="HOGENOM" id="CLU_2568860_0_0_11"/>
<feature type="region of interest" description="Disordered" evidence="1">
    <location>
        <begin position="1"/>
        <end position="81"/>
    </location>
</feature>
<dbReference type="KEGG" id="fsy:FsymDg_1308"/>
<name>F8B155_9ACTN</name>